<dbReference type="Proteomes" id="UP001258994">
    <property type="component" value="Chromosome"/>
</dbReference>
<dbReference type="EMBL" id="CP134145">
    <property type="protein sequence ID" value="WNC71499.1"/>
    <property type="molecule type" value="Genomic_DNA"/>
</dbReference>
<feature type="transmembrane region" description="Helical" evidence="1">
    <location>
        <begin position="20"/>
        <end position="50"/>
    </location>
</feature>
<dbReference type="RefSeq" id="WP_348390632.1">
    <property type="nucleotide sequence ID" value="NZ_CP134145.1"/>
</dbReference>
<dbReference type="Pfam" id="PF09835">
    <property type="entry name" value="DUF2062"/>
    <property type="match status" value="1"/>
</dbReference>
<keyword evidence="1" id="KW-0472">Membrane</keyword>
<reference evidence="4" key="1">
    <citation type="submission" date="2023-09" db="EMBL/GenBank/DDBJ databases">
        <authorList>
            <person name="Li S."/>
            <person name="Li X."/>
            <person name="Zhang C."/>
            <person name="Zhao Z."/>
        </authorList>
    </citation>
    <scope>NUCLEOTIDE SEQUENCE [LARGE SCALE GENOMIC DNA]</scope>
    <source>
        <strain evidence="4">SQ149</strain>
    </source>
</reference>
<evidence type="ECO:0000259" key="2">
    <source>
        <dbReference type="Pfam" id="PF09835"/>
    </source>
</evidence>
<dbReference type="InterPro" id="IPR019935">
    <property type="entry name" value="CHP03546"/>
</dbReference>
<feature type="domain" description="DUF2062" evidence="2">
    <location>
        <begin position="8"/>
        <end position="140"/>
    </location>
</feature>
<evidence type="ECO:0000256" key="1">
    <source>
        <dbReference type="SAM" id="Phobius"/>
    </source>
</evidence>
<feature type="transmembrane region" description="Helical" evidence="1">
    <location>
        <begin position="111"/>
        <end position="135"/>
    </location>
</feature>
<gene>
    <name evidence="3" type="ORF">RGQ13_15410</name>
</gene>
<dbReference type="NCBIfam" id="TIGR03546">
    <property type="entry name" value="TIGR03546 family protein"/>
    <property type="match status" value="1"/>
</dbReference>
<organism evidence="3 4">
    <name type="scientific">Thalassotalea psychrophila</name>
    <dbReference type="NCBI Taxonomy" id="3065647"/>
    <lineage>
        <taxon>Bacteria</taxon>
        <taxon>Pseudomonadati</taxon>
        <taxon>Pseudomonadota</taxon>
        <taxon>Gammaproteobacteria</taxon>
        <taxon>Alteromonadales</taxon>
        <taxon>Colwelliaceae</taxon>
        <taxon>Thalassotalea</taxon>
    </lineage>
</organism>
<keyword evidence="4" id="KW-1185">Reference proteome</keyword>
<keyword evidence="1" id="KW-0812">Transmembrane</keyword>
<protein>
    <submittedName>
        <fullName evidence="3">TIGR03546 family protein</fullName>
    </submittedName>
</protein>
<evidence type="ECO:0000313" key="4">
    <source>
        <dbReference type="Proteomes" id="UP001258994"/>
    </source>
</evidence>
<feature type="transmembrane region" description="Helical" evidence="1">
    <location>
        <begin position="57"/>
        <end position="76"/>
    </location>
</feature>
<evidence type="ECO:0000313" key="3">
    <source>
        <dbReference type="EMBL" id="WNC71499.1"/>
    </source>
</evidence>
<name>A0ABY9TSI3_9GAMM</name>
<accession>A0ABY9TSI3</accession>
<sequence>MLTLLAKLFKALNSESSPRQIALAIALGMIIGLSPTLSLHNLIVLLIAFIVRVNLSAFFVAFAGFSVLALGLSPAFSGVGESLLTNPNLADLWQSFYQSDVLKLAHFHNTLTLGSLFSALILFFPMVFLSQYFIVRYRHHVKTFIEKFKIIQALKGSRFYRIYQSLTNTGVAS</sequence>
<dbReference type="InterPro" id="IPR018639">
    <property type="entry name" value="DUF2062"/>
</dbReference>
<keyword evidence="1" id="KW-1133">Transmembrane helix</keyword>
<proteinExistence type="predicted"/>